<evidence type="ECO:0000313" key="3">
    <source>
        <dbReference type="Proteomes" id="UP000694388"/>
    </source>
</evidence>
<keyword evidence="1" id="KW-0812">Transmembrane</keyword>
<name>A0A8C4N6K7_EPTBU</name>
<dbReference type="GeneTree" id="ENSGT00390000000628"/>
<protein>
    <submittedName>
        <fullName evidence="2">NADH:ubiquinone oxidoreductase subunit B8</fullName>
    </submittedName>
</protein>
<feature type="transmembrane region" description="Helical" evidence="1">
    <location>
        <begin position="132"/>
        <end position="149"/>
    </location>
</feature>
<keyword evidence="3" id="KW-1185">Reference proteome</keyword>
<dbReference type="AlphaFoldDB" id="A0A8C4N6K7"/>
<accession>A0A8C4N6K7</accession>
<sequence>MALRLMFSGVTRIPCCPVLAGSQYKVRCASSSKDEMPDVFPKTQEEWKAAARKYNMYIHDYQVYPDDGLGLGDYPKLPDVSSNEKDPYYDWDDPSIRRNWGEPLHFHSDMFLRSRLDKTPVIVPWNTMCKHLFIFVSGMLLFFFLGSTFPSHPPMAPKQFPFQHPVKGGYFCNVPKEEKKHYMI</sequence>
<dbReference type="OMA" id="MEDYEPY"/>
<dbReference type="Pfam" id="PF05821">
    <property type="entry name" value="NDUF_B8"/>
    <property type="match status" value="1"/>
</dbReference>
<proteinExistence type="predicted"/>
<evidence type="ECO:0000313" key="2">
    <source>
        <dbReference type="Ensembl" id="ENSEBUP00000003024.1"/>
    </source>
</evidence>
<dbReference type="Ensembl" id="ENSEBUT00000007717.1">
    <property type="protein sequence ID" value="ENSEBUP00000007241.1"/>
    <property type="gene ID" value="ENSEBUG00000004747.1"/>
</dbReference>
<keyword evidence="1" id="KW-0472">Membrane</keyword>
<reference evidence="2" key="1">
    <citation type="submission" date="2025-05" db="UniProtKB">
        <authorList>
            <consortium name="Ensembl"/>
        </authorList>
    </citation>
    <scope>IDENTIFICATION</scope>
</reference>
<dbReference type="Proteomes" id="UP000694388">
    <property type="component" value="Unplaced"/>
</dbReference>
<dbReference type="PANTHER" id="PTHR12840:SF1">
    <property type="entry name" value="NADH DEHYDROGENASE [UBIQUINONE] 1 BETA SUBCOMPLEX SUBUNIT 8, MITOCHONDRIAL"/>
    <property type="match status" value="1"/>
</dbReference>
<dbReference type="GO" id="GO:0005739">
    <property type="term" value="C:mitochondrion"/>
    <property type="evidence" value="ECO:0007669"/>
    <property type="project" value="InterPro"/>
</dbReference>
<dbReference type="PANTHER" id="PTHR12840">
    <property type="entry name" value="NADH-UBIQUINONE OXIDOREDUCTASE ASHI SUBUNIT"/>
    <property type="match status" value="1"/>
</dbReference>
<organism evidence="2 3">
    <name type="scientific">Eptatretus burgeri</name>
    <name type="common">Inshore hagfish</name>
    <dbReference type="NCBI Taxonomy" id="7764"/>
    <lineage>
        <taxon>Eukaryota</taxon>
        <taxon>Metazoa</taxon>
        <taxon>Chordata</taxon>
        <taxon>Craniata</taxon>
        <taxon>Vertebrata</taxon>
        <taxon>Cyclostomata</taxon>
        <taxon>Myxini</taxon>
        <taxon>Myxiniformes</taxon>
        <taxon>Myxinidae</taxon>
        <taxon>Eptatretinae</taxon>
        <taxon>Eptatretus</taxon>
    </lineage>
</organism>
<keyword evidence="1" id="KW-1133">Transmembrane helix</keyword>
<dbReference type="Ensembl" id="ENSEBUT00000003387.1">
    <property type="protein sequence ID" value="ENSEBUP00000003024.1"/>
    <property type="gene ID" value="ENSEBUG00000002247.1"/>
</dbReference>
<evidence type="ECO:0000256" key="1">
    <source>
        <dbReference type="SAM" id="Phobius"/>
    </source>
</evidence>
<dbReference type="InterPro" id="IPR008699">
    <property type="entry name" value="NDUFB8"/>
</dbReference>